<organism evidence="3 4">
    <name type="scientific">Emiliania huxleyi (strain CCMP1516)</name>
    <dbReference type="NCBI Taxonomy" id="280463"/>
    <lineage>
        <taxon>Eukaryota</taxon>
        <taxon>Haptista</taxon>
        <taxon>Haptophyta</taxon>
        <taxon>Prymnesiophyceae</taxon>
        <taxon>Isochrysidales</taxon>
        <taxon>Noelaerhabdaceae</taxon>
        <taxon>Emiliania</taxon>
    </lineage>
</organism>
<dbReference type="HOGENOM" id="CLU_746873_0_0_1"/>
<feature type="compositionally biased region" description="Polar residues" evidence="1">
    <location>
        <begin position="35"/>
        <end position="52"/>
    </location>
</feature>
<sequence>MGAHEYAAEAAGNPHSSVGDGLSSSWTAVGHAWAGTSTSSEPPASLSPQYTAEPTSVDVSLLMQQQRQMAERPKQMEAMMAAQQRAHALEKVRMDLQLATAEATTVAKGGEAPTLRASANFLQSCIHVQAMWRGQAVASRYKTERLMATDIQAAMRKWLATRQLVAARGAAIKLSASARRRAAVLERAWLLRERSAARVQAAFRAYKAQVLDAPAVTKSRLIARRLHEESLNRGALRFAEQPGYVYRIGHLGLGYYPDNDAMMAEAVRVGPIAIFGTAGIWLMLLLLVRPDDCAALPKVVFSEAPLTRKKKLALAAVAVAVTLWAFLSAPPLKATFGDPAIVGVALVAFAFGSGFLDKASSSSPPWRDAIN</sequence>
<feature type="transmembrane region" description="Helical" evidence="2">
    <location>
        <begin position="269"/>
        <end position="288"/>
    </location>
</feature>
<evidence type="ECO:0000256" key="1">
    <source>
        <dbReference type="SAM" id="MobiDB-lite"/>
    </source>
</evidence>
<dbReference type="Proteomes" id="UP000013827">
    <property type="component" value="Unassembled WGS sequence"/>
</dbReference>
<dbReference type="RefSeq" id="XP_005761418.1">
    <property type="nucleotide sequence ID" value="XM_005761361.1"/>
</dbReference>
<feature type="transmembrane region" description="Helical" evidence="2">
    <location>
        <begin position="336"/>
        <end position="356"/>
    </location>
</feature>
<dbReference type="KEGG" id="ehx:EMIHUDRAFT_216790"/>
<keyword evidence="4" id="KW-1185">Reference proteome</keyword>
<feature type="region of interest" description="Disordered" evidence="1">
    <location>
        <begin position="1"/>
        <end position="22"/>
    </location>
</feature>
<feature type="transmembrane region" description="Helical" evidence="2">
    <location>
        <begin position="312"/>
        <end position="330"/>
    </location>
</feature>
<keyword evidence="2" id="KW-1133">Transmembrane helix</keyword>
<accession>A0A0D3ICK4</accession>
<evidence type="ECO:0000313" key="3">
    <source>
        <dbReference type="EnsemblProtists" id="EOD08989"/>
    </source>
</evidence>
<keyword evidence="2" id="KW-0812">Transmembrane</keyword>
<feature type="region of interest" description="Disordered" evidence="1">
    <location>
        <begin position="33"/>
        <end position="52"/>
    </location>
</feature>
<dbReference type="EnsemblProtists" id="EOD08989">
    <property type="protein sequence ID" value="EOD08989"/>
    <property type="gene ID" value="EMIHUDRAFT_216790"/>
</dbReference>
<proteinExistence type="predicted"/>
<dbReference type="GeneID" id="17255117"/>
<dbReference type="PaxDb" id="2903-EOD08989"/>
<keyword evidence="2" id="KW-0472">Membrane</keyword>
<dbReference type="AlphaFoldDB" id="A0A0D3ICK4"/>
<protein>
    <submittedName>
        <fullName evidence="3">Uncharacterized protein</fullName>
    </submittedName>
</protein>
<evidence type="ECO:0000313" key="4">
    <source>
        <dbReference type="Proteomes" id="UP000013827"/>
    </source>
</evidence>
<reference evidence="4" key="1">
    <citation type="journal article" date="2013" name="Nature">
        <title>Pan genome of the phytoplankton Emiliania underpins its global distribution.</title>
        <authorList>
            <person name="Read B.A."/>
            <person name="Kegel J."/>
            <person name="Klute M.J."/>
            <person name="Kuo A."/>
            <person name="Lefebvre S.C."/>
            <person name="Maumus F."/>
            <person name="Mayer C."/>
            <person name="Miller J."/>
            <person name="Monier A."/>
            <person name="Salamov A."/>
            <person name="Young J."/>
            <person name="Aguilar M."/>
            <person name="Claverie J.M."/>
            <person name="Frickenhaus S."/>
            <person name="Gonzalez K."/>
            <person name="Herman E.K."/>
            <person name="Lin Y.C."/>
            <person name="Napier J."/>
            <person name="Ogata H."/>
            <person name="Sarno A.F."/>
            <person name="Shmutz J."/>
            <person name="Schroeder D."/>
            <person name="de Vargas C."/>
            <person name="Verret F."/>
            <person name="von Dassow P."/>
            <person name="Valentin K."/>
            <person name="Van de Peer Y."/>
            <person name="Wheeler G."/>
            <person name="Dacks J.B."/>
            <person name="Delwiche C.F."/>
            <person name="Dyhrman S.T."/>
            <person name="Glockner G."/>
            <person name="John U."/>
            <person name="Richards T."/>
            <person name="Worden A.Z."/>
            <person name="Zhang X."/>
            <person name="Grigoriev I.V."/>
            <person name="Allen A.E."/>
            <person name="Bidle K."/>
            <person name="Borodovsky M."/>
            <person name="Bowler C."/>
            <person name="Brownlee C."/>
            <person name="Cock J.M."/>
            <person name="Elias M."/>
            <person name="Gladyshev V.N."/>
            <person name="Groth M."/>
            <person name="Guda C."/>
            <person name="Hadaegh A."/>
            <person name="Iglesias-Rodriguez M.D."/>
            <person name="Jenkins J."/>
            <person name="Jones B.M."/>
            <person name="Lawson T."/>
            <person name="Leese F."/>
            <person name="Lindquist E."/>
            <person name="Lobanov A."/>
            <person name="Lomsadze A."/>
            <person name="Malik S.B."/>
            <person name="Marsh M.E."/>
            <person name="Mackinder L."/>
            <person name="Mock T."/>
            <person name="Mueller-Roeber B."/>
            <person name="Pagarete A."/>
            <person name="Parker M."/>
            <person name="Probert I."/>
            <person name="Quesneville H."/>
            <person name="Raines C."/>
            <person name="Rensing S.A."/>
            <person name="Riano-Pachon D.M."/>
            <person name="Richier S."/>
            <person name="Rokitta S."/>
            <person name="Shiraiwa Y."/>
            <person name="Soanes D.M."/>
            <person name="van der Giezen M."/>
            <person name="Wahlund T.M."/>
            <person name="Williams B."/>
            <person name="Wilson W."/>
            <person name="Wolfe G."/>
            <person name="Wurch L.L."/>
        </authorList>
    </citation>
    <scope>NUCLEOTIDE SEQUENCE</scope>
</reference>
<reference evidence="3" key="2">
    <citation type="submission" date="2024-10" db="UniProtKB">
        <authorList>
            <consortium name="EnsemblProtists"/>
        </authorList>
    </citation>
    <scope>IDENTIFICATION</scope>
</reference>
<dbReference type="Gene3D" id="1.20.5.190">
    <property type="match status" value="1"/>
</dbReference>
<name>A0A0D3ICK4_EMIH1</name>
<evidence type="ECO:0000256" key="2">
    <source>
        <dbReference type="SAM" id="Phobius"/>
    </source>
</evidence>